<dbReference type="KEGG" id="achi:CDG60_06610"/>
<dbReference type="SUPFAM" id="SSF51126">
    <property type="entry name" value="Pectin lyase-like"/>
    <property type="match status" value="1"/>
</dbReference>
<dbReference type="InterPro" id="IPR011050">
    <property type="entry name" value="Pectin_lyase_fold/virulence"/>
</dbReference>
<feature type="transmembrane region" description="Helical" evidence="1">
    <location>
        <begin position="788"/>
        <end position="808"/>
    </location>
</feature>
<reference evidence="4" key="1">
    <citation type="submission" date="2018-09" db="EMBL/GenBank/DDBJ databases">
        <title>The complete genome of Acinetobacter sp. strain WCHAc010005.</title>
        <authorList>
            <person name="Hu Y."/>
            <person name="Long H."/>
            <person name="Feng Y."/>
            <person name="Zong Z."/>
        </authorList>
    </citation>
    <scope>NUCLEOTIDE SEQUENCE [LARGE SCALE GENOMIC DNA]</scope>
    <source>
        <strain evidence="4">WCHAc010005</strain>
    </source>
</reference>
<keyword evidence="1" id="KW-0812">Transmembrane</keyword>
<evidence type="ECO:0000256" key="1">
    <source>
        <dbReference type="SAM" id="Phobius"/>
    </source>
</evidence>
<gene>
    <name evidence="3" type="ORF">CDG60_06610</name>
</gene>
<dbReference type="EMBL" id="CP032134">
    <property type="protein sequence ID" value="AXY56271.1"/>
    <property type="molecule type" value="Genomic_DNA"/>
</dbReference>
<feature type="chain" id="PRO_5017648790" evidence="2">
    <location>
        <begin position="22"/>
        <end position="816"/>
    </location>
</feature>
<dbReference type="Proteomes" id="UP000263753">
    <property type="component" value="Chromosome"/>
</dbReference>
<dbReference type="NCBIfam" id="TIGR04214">
    <property type="entry name" value="CSLREA_Nterm"/>
    <property type="match status" value="1"/>
</dbReference>
<keyword evidence="1" id="KW-1133">Transmembrane helix</keyword>
<keyword evidence="1" id="KW-0472">Membrane</keyword>
<keyword evidence="2" id="KW-0732">Signal</keyword>
<dbReference type="InterPro" id="IPR026457">
    <property type="entry name" value="CSLREA_Nterm"/>
</dbReference>
<sequence length="816" mass="87354">MKNYKKGILCLAVLAAMPLIAAQDKTIYVNTFADENGENPANCSLREAIQTAKDNKSFGGCTPGNTANGQTDIIQLEAGTYLLNEELKPQSTIRIWGKAPVDFTRKDPITHEYPAFTETKTIISGGGKSRIFNTANSGTSVELTHITLTDGYSADYGGAVFAAGPFSVIDGAILNSRAKNGGAVYSFARQTEKEISISGSRLEGNKADQAGSVLAMECGADLMNTQSAITISASSIIRNGSAADPSIMDICGQATVRISSSTIAENTVNPQSGSIIKAISTDGHTLSSSSKMELLSNTIVSNKAFSTLLYDDNGSKALVYNVLAFNTGKSCRYALNGGDVAEITTAGISAVKNAFQTDGVEGACDLPDAQLYDTDTSTKEKKFRHIKLNGMSLSDVLTPMLVPNEYNAYLPMYYPVNHSTETDLVDVGGDTCGIDQRGLERVTNGTLTLNPDDKNTCDIGSIENMRLTAADLKSLKNTSYVTLLDYYQAEIDYATQILKYPVENKDLIAAYTEILKENTELLAATKANAKYRAIYLDPFAQALPNAVLSTDSQGNVIAKPEELNTDNYTITAEAIGVGSISGEGKEFKFTGTKDPNMKCEWVPAVKRIMIYRLDDELTGGLGSSYCKYTITSKVGHQTSTGILKADFVNIAPIAKDDSYVIKYGSDLAVSVNPLENDSDDGDGPVSALLNPDKPPFFKGADGKDLAIRIVNQPSSIVIKADRSGPCPTDYIRDTCYGGNLNIQVKNNFSPFSYAIEYDIFDSEGLQSTKTAKIYLNNTSVDSNTKADGGGGGSAGVLGVFGLIGMAAFRTFRRKQK</sequence>
<evidence type="ECO:0000313" key="3">
    <source>
        <dbReference type="EMBL" id="AXY56271.1"/>
    </source>
</evidence>
<accession>A0A3B7LV53</accession>
<dbReference type="AlphaFoldDB" id="A0A3B7LV53"/>
<dbReference type="RefSeq" id="WP_087511221.1">
    <property type="nucleotide sequence ID" value="NZ_CP032134.1"/>
</dbReference>
<evidence type="ECO:0000256" key="2">
    <source>
        <dbReference type="SAM" id="SignalP"/>
    </source>
</evidence>
<feature type="signal peptide" evidence="2">
    <location>
        <begin position="1"/>
        <end position="21"/>
    </location>
</feature>
<protein>
    <submittedName>
        <fullName evidence="3">CSLREA domain-containing protein</fullName>
    </submittedName>
</protein>
<organism evidence="3 4">
    <name type="scientific">Acinetobacter chinensis</name>
    <dbReference type="NCBI Taxonomy" id="2004650"/>
    <lineage>
        <taxon>Bacteria</taxon>
        <taxon>Pseudomonadati</taxon>
        <taxon>Pseudomonadota</taxon>
        <taxon>Gammaproteobacteria</taxon>
        <taxon>Moraxellales</taxon>
        <taxon>Moraxellaceae</taxon>
        <taxon>Acinetobacter</taxon>
    </lineage>
</organism>
<name>A0A3B7LV53_9GAMM</name>
<proteinExistence type="predicted"/>
<evidence type="ECO:0000313" key="4">
    <source>
        <dbReference type="Proteomes" id="UP000263753"/>
    </source>
</evidence>